<dbReference type="PROSITE" id="PS00063">
    <property type="entry name" value="ALDOKETO_REDUCTASE_3"/>
    <property type="match status" value="1"/>
</dbReference>
<dbReference type="InterPro" id="IPR023210">
    <property type="entry name" value="NADP_OxRdtase_dom"/>
</dbReference>
<dbReference type="GO" id="GO:0043248">
    <property type="term" value="P:proteasome assembly"/>
    <property type="evidence" value="ECO:0007669"/>
    <property type="project" value="TreeGrafter"/>
</dbReference>
<dbReference type="GO" id="GO:0042180">
    <property type="term" value="P:ketone metabolic process"/>
    <property type="evidence" value="ECO:0007669"/>
    <property type="project" value="UniProtKB-ARBA"/>
</dbReference>
<dbReference type="InterPro" id="IPR018170">
    <property type="entry name" value="Aldo/ket_reductase_CS"/>
</dbReference>
<comment type="catalytic activity">
    <reaction evidence="7">
        <text>xylitol + NADP(+) = D-xylose + NADPH + H(+)</text>
        <dbReference type="Rhea" id="RHEA:27445"/>
        <dbReference type="ChEBI" id="CHEBI:15378"/>
        <dbReference type="ChEBI" id="CHEBI:17151"/>
        <dbReference type="ChEBI" id="CHEBI:53455"/>
        <dbReference type="ChEBI" id="CHEBI:57783"/>
        <dbReference type="ChEBI" id="CHEBI:58349"/>
        <dbReference type="EC" id="1.1.1.307"/>
    </reaction>
</comment>
<evidence type="ECO:0000256" key="7">
    <source>
        <dbReference type="ARBA" id="ARBA00047534"/>
    </source>
</evidence>
<dbReference type="Pfam" id="PF00248">
    <property type="entry name" value="Aldo_ket_red"/>
    <property type="match status" value="1"/>
</dbReference>
<dbReference type="OrthoDB" id="416253at2759"/>
<comment type="catalytic activity">
    <reaction evidence="8">
        <text>xylitol + NAD(+) = D-xylose + NADH + H(+)</text>
        <dbReference type="Rhea" id="RHEA:27441"/>
        <dbReference type="ChEBI" id="CHEBI:15378"/>
        <dbReference type="ChEBI" id="CHEBI:17151"/>
        <dbReference type="ChEBI" id="CHEBI:53455"/>
        <dbReference type="ChEBI" id="CHEBI:57540"/>
        <dbReference type="ChEBI" id="CHEBI:57945"/>
        <dbReference type="EC" id="1.1.1.307"/>
    </reaction>
</comment>
<dbReference type="PANTHER" id="PTHR42342:SF1">
    <property type="entry name" value="STATIONARY PHASE PROTEIN 5"/>
    <property type="match status" value="1"/>
</dbReference>
<dbReference type="GeneID" id="63730975"/>
<dbReference type="SUPFAM" id="SSF51430">
    <property type="entry name" value="NAD(P)-linked oxidoreductase"/>
    <property type="match status" value="1"/>
</dbReference>
<dbReference type="RefSeq" id="XP_040663307.1">
    <property type="nucleotide sequence ID" value="XM_040815464.1"/>
</dbReference>
<feature type="domain" description="NADP-dependent oxidoreductase" evidence="9">
    <location>
        <begin position="22"/>
        <end position="276"/>
    </location>
</feature>
<evidence type="ECO:0000256" key="8">
    <source>
        <dbReference type="ARBA" id="ARBA00049485"/>
    </source>
</evidence>
<dbReference type="PROSITE" id="PS00062">
    <property type="entry name" value="ALDOKETO_REDUCTASE_2"/>
    <property type="match status" value="1"/>
</dbReference>
<evidence type="ECO:0000256" key="2">
    <source>
        <dbReference type="ARBA" id="ARBA00007905"/>
    </source>
</evidence>
<evidence type="ECO:0000256" key="4">
    <source>
        <dbReference type="ARBA" id="ARBA00022490"/>
    </source>
</evidence>
<dbReference type="GO" id="GO:0005737">
    <property type="term" value="C:cytoplasm"/>
    <property type="evidence" value="ECO:0007669"/>
    <property type="project" value="UniProtKB-SubCell"/>
</dbReference>
<evidence type="ECO:0000256" key="1">
    <source>
        <dbReference type="ARBA" id="ARBA00004496"/>
    </source>
</evidence>
<dbReference type="InterPro" id="IPR038816">
    <property type="entry name" value="Stationary_phase_5"/>
</dbReference>
<dbReference type="VEuPathDB" id="FungiDB:ASPVEDRAFT_59233"/>
<dbReference type="EMBL" id="KV878125">
    <property type="protein sequence ID" value="OJI97544.1"/>
    <property type="molecule type" value="Genomic_DNA"/>
</dbReference>
<evidence type="ECO:0000256" key="3">
    <source>
        <dbReference type="ARBA" id="ARBA00012845"/>
    </source>
</evidence>
<dbReference type="STRING" id="1036611.A0A1L9P7Z3"/>
<keyword evidence="11" id="KW-1185">Reference proteome</keyword>
<evidence type="ECO:0000259" key="9">
    <source>
        <dbReference type="Pfam" id="PF00248"/>
    </source>
</evidence>
<dbReference type="InterPro" id="IPR020471">
    <property type="entry name" value="AKR"/>
</dbReference>
<comment type="similarity">
    <text evidence="2">Belongs to the aldo/keto reductase family.</text>
</comment>
<comment type="subcellular location">
    <subcellularLocation>
        <location evidence="1">Cytoplasm</location>
    </subcellularLocation>
</comment>
<dbReference type="PANTHER" id="PTHR42342">
    <property type="entry name" value="STATIONARY PHASE PROTEIN 5"/>
    <property type="match status" value="1"/>
</dbReference>
<dbReference type="PROSITE" id="PS00798">
    <property type="entry name" value="ALDOKETO_REDUCTASE_1"/>
    <property type="match status" value="1"/>
</dbReference>
<evidence type="ECO:0000313" key="10">
    <source>
        <dbReference type="EMBL" id="OJI97544.1"/>
    </source>
</evidence>
<accession>A0A1L9P7Z3</accession>
<proteinExistence type="inferred from homology"/>
<dbReference type="InterPro" id="IPR036812">
    <property type="entry name" value="NAD(P)_OxRdtase_dom_sf"/>
</dbReference>
<dbReference type="FunFam" id="3.20.20.100:FF:000018">
    <property type="entry name" value="Glycerol dehydrogenase Gcy1"/>
    <property type="match status" value="1"/>
</dbReference>
<dbReference type="EC" id="1.1.1.307" evidence="3"/>
<dbReference type="PRINTS" id="PR00069">
    <property type="entry name" value="ALDKETRDTASE"/>
</dbReference>
<reference evidence="11" key="1">
    <citation type="journal article" date="2017" name="Genome Biol.">
        <title>Comparative genomics reveals high biological diversity and specific adaptations in the industrially and medically important fungal genus Aspergillus.</title>
        <authorList>
            <person name="de Vries R.P."/>
            <person name="Riley R."/>
            <person name="Wiebenga A."/>
            <person name="Aguilar-Osorio G."/>
            <person name="Amillis S."/>
            <person name="Uchima C.A."/>
            <person name="Anderluh G."/>
            <person name="Asadollahi M."/>
            <person name="Askin M."/>
            <person name="Barry K."/>
            <person name="Battaglia E."/>
            <person name="Bayram O."/>
            <person name="Benocci T."/>
            <person name="Braus-Stromeyer S.A."/>
            <person name="Caldana C."/>
            <person name="Canovas D."/>
            <person name="Cerqueira G.C."/>
            <person name="Chen F."/>
            <person name="Chen W."/>
            <person name="Choi C."/>
            <person name="Clum A."/>
            <person name="Dos Santos R.A."/>
            <person name="Damasio A.R."/>
            <person name="Diallinas G."/>
            <person name="Emri T."/>
            <person name="Fekete E."/>
            <person name="Flipphi M."/>
            <person name="Freyberg S."/>
            <person name="Gallo A."/>
            <person name="Gournas C."/>
            <person name="Habgood R."/>
            <person name="Hainaut M."/>
            <person name="Harispe M.L."/>
            <person name="Henrissat B."/>
            <person name="Hilden K.S."/>
            <person name="Hope R."/>
            <person name="Hossain A."/>
            <person name="Karabika E."/>
            <person name="Karaffa L."/>
            <person name="Karanyi Z."/>
            <person name="Krasevec N."/>
            <person name="Kuo A."/>
            <person name="Kusch H."/>
            <person name="LaButti K."/>
            <person name="Lagendijk E.L."/>
            <person name="Lapidus A."/>
            <person name="Levasseur A."/>
            <person name="Lindquist E."/>
            <person name="Lipzen A."/>
            <person name="Logrieco A.F."/>
            <person name="MacCabe A."/>
            <person name="Maekelae M.R."/>
            <person name="Malavazi I."/>
            <person name="Melin P."/>
            <person name="Meyer V."/>
            <person name="Mielnichuk N."/>
            <person name="Miskei M."/>
            <person name="Molnar A.P."/>
            <person name="Mule G."/>
            <person name="Ngan C.Y."/>
            <person name="Orejas M."/>
            <person name="Orosz E."/>
            <person name="Ouedraogo J.P."/>
            <person name="Overkamp K.M."/>
            <person name="Park H.-S."/>
            <person name="Perrone G."/>
            <person name="Piumi F."/>
            <person name="Punt P.J."/>
            <person name="Ram A.F."/>
            <person name="Ramon A."/>
            <person name="Rauscher S."/>
            <person name="Record E."/>
            <person name="Riano-Pachon D.M."/>
            <person name="Robert V."/>
            <person name="Roehrig J."/>
            <person name="Ruller R."/>
            <person name="Salamov A."/>
            <person name="Salih N.S."/>
            <person name="Samson R.A."/>
            <person name="Sandor E."/>
            <person name="Sanguinetti M."/>
            <person name="Schuetze T."/>
            <person name="Sepcic K."/>
            <person name="Shelest E."/>
            <person name="Sherlock G."/>
            <person name="Sophianopoulou V."/>
            <person name="Squina F.M."/>
            <person name="Sun H."/>
            <person name="Susca A."/>
            <person name="Todd R.B."/>
            <person name="Tsang A."/>
            <person name="Unkles S.E."/>
            <person name="van de Wiele N."/>
            <person name="van Rossen-Uffink D."/>
            <person name="Oliveira J.V."/>
            <person name="Vesth T.C."/>
            <person name="Visser J."/>
            <person name="Yu J.-H."/>
            <person name="Zhou M."/>
            <person name="Andersen M.R."/>
            <person name="Archer D.B."/>
            <person name="Baker S.E."/>
            <person name="Benoit I."/>
            <person name="Brakhage A.A."/>
            <person name="Braus G.H."/>
            <person name="Fischer R."/>
            <person name="Frisvad J.C."/>
            <person name="Goldman G.H."/>
            <person name="Houbraken J."/>
            <person name="Oakley B."/>
            <person name="Pocsi I."/>
            <person name="Scazzocchio C."/>
            <person name="Seiboth B."/>
            <person name="vanKuyk P.A."/>
            <person name="Wortman J."/>
            <person name="Dyer P.S."/>
            <person name="Grigoriev I.V."/>
        </authorList>
    </citation>
    <scope>NUCLEOTIDE SEQUENCE [LARGE SCALE GENOMIC DNA]</scope>
    <source>
        <strain evidence="11">CBS 583.65</strain>
    </source>
</reference>
<evidence type="ECO:0000256" key="6">
    <source>
        <dbReference type="ARBA" id="ARBA00025065"/>
    </source>
</evidence>
<dbReference type="GO" id="GO:0019568">
    <property type="term" value="P:arabinose catabolic process"/>
    <property type="evidence" value="ECO:0007669"/>
    <property type="project" value="UniProtKB-ARBA"/>
</dbReference>
<dbReference type="GO" id="GO:0070628">
    <property type="term" value="F:proteasome binding"/>
    <property type="evidence" value="ECO:0007669"/>
    <property type="project" value="InterPro"/>
</dbReference>
<dbReference type="AlphaFoldDB" id="A0A1L9P7Z3"/>
<protein>
    <recommendedName>
        <fullName evidence="3">D-xylose reductase [NAD(P)H]</fullName>
        <ecNumber evidence="3">1.1.1.307</ecNumber>
    </recommendedName>
</protein>
<dbReference type="GO" id="GO:0004032">
    <property type="term" value="F:aldose reductase (NADPH) activity"/>
    <property type="evidence" value="ECO:0007669"/>
    <property type="project" value="UniProtKB-ARBA"/>
</dbReference>
<dbReference type="Proteomes" id="UP000184073">
    <property type="component" value="Unassembled WGS sequence"/>
</dbReference>
<gene>
    <name evidence="10" type="ORF">ASPVEDRAFT_59233</name>
</gene>
<sequence length="722" mass="79027">MSNTENTKKVYTLNTGDKIPAIGLGTWQSKPNEVREAVKNALLKGYRHIDTALAYGNEAEVGQGIRDSGVPRSEIWITTKLDNTWHHCVPEGIASSLKDLGVDYVDLYLVHWPSSTDPNDKKKHLPDWNFIKTWQEMQKLPATGKVRNIGVSNFGIKNLEILLNDPSTKIVPAVNQIELHPNNPSPKLVAYNTSKGIHSTGYSCLGSTNSPLYKDPTLLKLAEKKGKTPQQVLLVWGLQKGWSVIPKSVSKSRIDANYEIDGWSLTDEEVEQLDNLKDRFKLALSRFAYAKAYKAVRAKIHEPAQQVSLRLQPAYARVTPRQPINRAAAIRQARSRHFSTRATGSFASYFQAAAQGSRTAYRSSRVASNISRFTSRAPFASTLRPNLTGGTLGRTAGGYAIGAGRIGGARYFSHGAAAPAQVINNVSVGVRAFFLSGQKARFDGIDPITGNKRFKAVTVLQDEAEKKMTAIPRAAPGSFIDFQISPTITAFGLQKNFAPAGAETETLNSEGLLDFLSADFARALKDLAVILNDLKRLATLGDLPIALQDKSTIRVRFPGCDAETVERLCDEVGVHRGKVMQDADFDIRTGAELALLFPFAPSVSPSSDTEDFFFHEEAKSSQRPDEVDWEAMLSGEDGTQPSAGYPKQSPNEFSFDDVTMFGSNPWAKSPSDYSSIGVSELGDRAFFPDVMSNGIPESASAYEGSEGIRKFIAECDQATAFR</sequence>
<evidence type="ECO:0000256" key="5">
    <source>
        <dbReference type="ARBA" id="ARBA00023002"/>
    </source>
</evidence>
<dbReference type="GO" id="GO:0042843">
    <property type="term" value="P:D-xylose catabolic process"/>
    <property type="evidence" value="ECO:0007669"/>
    <property type="project" value="UniProtKB-ARBA"/>
</dbReference>
<dbReference type="GO" id="GO:0033554">
    <property type="term" value="P:cellular response to stress"/>
    <property type="evidence" value="ECO:0007669"/>
    <property type="project" value="UniProtKB-ARBA"/>
</dbReference>
<evidence type="ECO:0000313" key="11">
    <source>
        <dbReference type="Proteomes" id="UP000184073"/>
    </source>
</evidence>
<name>A0A1L9P7Z3_ASPVE</name>
<comment type="function">
    <text evidence="6">Catalyzes the initial reaction in the xylose utilization pathway by reducing D-xylose into xylitol. Xylose is a major component of hemicelluloses such as xylan. Most fungi utilize D-xylose via three enzymatic reactions, xylose reductase (XR), xylitol dehydrogenase (XDH), and xylulokinase, to form xylulose 5-phosphate, which enters pentose phosphate pathway.</text>
</comment>
<dbReference type="GO" id="GO:0006066">
    <property type="term" value="P:alcohol metabolic process"/>
    <property type="evidence" value="ECO:0007669"/>
    <property type="project" value="UniProtKB-ARBA"/>
</dbReference>
<keyword evidence="5" id="KW-0560">Oxidoreductase</keyword>
<organism evidence="10 11">
    <name type="scientific">Aspergillus versicolor CBS 583.65</name>
    <dbReference type="NCBI Taxonomy" id="1036611"/>
    <lineage>
        <taxon>Eukaryota</taxon>
        <taxon>Fungi</taxon>
        <taxon>Dikarya</taxon>
        <taxon>Ascomycota</taxon>
        <taxon>Pezizomycotina</taxon>
        <taxon>Eurotiomycetes</taxon>
        <taxon>Eurotiomycetidae</taxon>
        <taxon>Eurotiales</taxon>
        <taxon>Aspergillaceae</taxon>
        <taxon>Aspergillus</taxon>
        <taxon>Aspergillus subgen. Nidulantes</taxon>
    </lineage>
</organism>
<dbReference type="Gene3D" id="3.20.20.100">
    <property type="entry name" value="NADP-dependent oxidoreductase domain"/>
    <property type="match status" value="1"/>
</dbReference>
<keyword evidence="4" id="KW-0963">Cytoplasm</keyword>